<sequence>MIDLVPFIFIVATLAVVSVLSDKVRIPYPILLVLVGLVIGFIPGLPLVELDPEVVFLLFLPPLLFRAGWNTSWPAFRAAIRPISRLSIGLVFLTTCAVAAAAHYFIPGMRWPVAFVLGAIVSPPDAVSATSIMKGTGLDKRVITILEGESLVNDASALIAYKYAVAAVMSSTFVLWKAGFQFLLVAAGGILVGMAVGYAFAYIMKRVRSNAMLEGTLSLLVPFISYPVAEAVGVSGVLAVVSTGLMTSWLSQEMFSHQGRTLVTSVWDMIEFLLNGAVFVLIGFQLSTIVHNTVEYSFADLIGYGLIVSVVVIVVRLLFIVPTVYFTDMLSTGEYRQRQPGFDWKVAIVLSWTGMRGVVSLATAMAIPLVMENGKHFPYRKLILFVSFVVILVTLIGQGLSLPYLIRKLGIKSSGQEEAEEETRLRLLLTNSSLDFIHDHFSESKMNPDVAEQVRKLYELRSNWIRDKKYGTHRESAGTADLLSQVVDAQLTVTQFKRDLLLRLHREAAFSESAIKKMERELDLDEARLRSHV</sequence>
<dbReference type="PANTHER" id="PTHR10110">
    <property type="entry name" value="SODIUM/HYDROGEN EXCHANGER"/>
    <property type="match status" value="1"/>
</dbReference>
<evidence type="ECO:0000256" key="3">
    <source>
        <dbReference type="ARBA" id="ARBA00022475"/>
    </source>
</evidence>
<dbReference type="InterPro" id="IPR018422">
    <property type="entry name" value="Cation/H_exchanger_CPA1"/>
</dbReference>
<feature type="transmembrane region" description="Helical" evidence="10">
    <location>
        <begin position="382"/>
        <end position="406"/>
    </location>
</feature>
<dbReference type="AlphaFoldDB" id="A0A2P8GBU8"/>
<dbReference type="GO" id="GO:0015386">
    <property type="term" value="F:potassium:proton antiporter activity"/>
    <property type="evidence" value="ECO:0007669"/>
    <property type="project" value="TreeGrafter"/>
</dbReference>
<evidence type="ECO:0000256" key="2">
    <source>
        <dbReference type="ARBA" id="ARBA00022448"/>
    </source>
</evidence>
<dbReference type="GO" id="GO:0098719">
    <property type="term" value="P:sodium ion import across plasma membrane"/>
    <property type="evidence" value="ECO:0007669"/>
    <property type="project" value="TreeGrafter"/>
</dbReference>
<feature type="transmembrane region" description="Helical" evidence="10">
    <location>
        <begin position="224"/>
        <end position="251"/>
    </location>
</feature>
<keyword evidence="8 10" id="KW-0472">Membrane</keyword>
<protein>
    <submittedName>
        <fullName evidence="12">Sodium/proton antiporter (CPA1 family)</fullName>
    </submittedName>
</protein>
<feature type="transmembrane region" description="Helical" evidence="10">
    <location>
        <begin position="88"/>
        <end position="106"/>
    </location>
</feature>
<evidence type="ECO:0000256" key="9">
    <source>
        <dbReference type="ARBA" id="ARBA00023201"/>
    </source>
</evidence>
<dbReference type="PANTHER" id="PTHR10110:SF86">
    <property type="entry name" value="SODIUM_HYDROGEN EXCHANGER 7"/>
    <property type="match status" value="1"/>
</dbReference>
<evidence type="ECO:0000256" key="6">
    <source>
        <dbReference type="ARBA" id="ARBA00023053"/>
    </source>
</evidence>
<evidence type="ECO:0000256" key="4">
    <source>
        <dbReference type="ARBA" id="ARBA00022692"/>
    </source>
</evidence>
<keyword evidence="10" id="KW-0050">Antiport</keyword>
<comment type="function">
    <text evidence="10">Na(+)/H(+) antiporter that extrudes sodium in exchange for external protons.</text>
</comment>
<organism evidence="12 13">
    <name type="scientific">Dyadobacter jiangsuensis</name>
    <dbReference type="NCBI Taxonomy" id="1591085"/>
    <lineage>
        <taxon>Bacteria</taxon>
        <taxon>Pseudomonadati</taxon>
        <taxon>Bacteroidota</taxon>
        <taxon>Cytophagia</taxon>
        <taxon>Cytophagales</taxon>
        <taxon>Spirosomataceae</taxon>
        <taxon>Dyadobacter</taxon>
    </lineage>
</organism>
<evidence type="ECO:0000259" key="11">
    <source>
        <dbReference type="Pfam" id="PF00999"/>
    </source>
</evidence>
<name>A0A2P8GBU8_9BACT</name>
<dbReference type="GO" id="GO:0005886">
    <property type="term" value="C:plasma membrane"/>
    <property type="evidence" value="ECO:0007669"/>
    <property type="project" value="UniProtKB-SubCell"/>
</dbReference>
<dbReference type="RefSeq" id="WP_106594783.1">
    <property type="nucleotide sequence ID" value="NZ_PYAS01000003.1"/>
</dbReference>
<keyword evidence="4 10" id="KW-0812">Transmembrane</keyword>
<feature type="transmembrane region" description="Helical" evidence="10">
    <location>
        <begin position="158"/>
        <end position="176"/>
    </location>
</feature>
<feature type="transmembrane region" description="Helical" evidence="10">
    <location>
        <begin position="302"/>
        <end position="326"/>
    </location>
</feature>
<evidence type="ECO:0000313" key="12">
    <source>
        <dbReference type="EMBL" id="PSL31446.1"/>
    </source>
</evidence>
<feature type="transmembrane region" description="Helical" evidence="10">
    <location>
        <begin position="272"/>
        <end position="290"/>
    </location>
</feature>
<evidence type="ECO:0000256" key="5">
    <source>
        <dbReference type="ARBA" id="ARBA00022989"/>
    </source>
</evidence>
<dbReference type="InterPro" id="IPR006153">
    <property type="entry name" value="Cation/H_exchanger_TM"/>
</dbReference>
<evidence type="ECO:0000256" key="10">
    <source>
        <dbReference type="RuleBase" id="RU366002"/>
    </source>
</evidence>
<dbReference type="GO" id="GO:0051453">
    <property type="term" value="P:regulation of intracellular pH"/>
    <property type="evidence" value="ECO:0007669"/>
    <property type="project" value="TreeGrafter"/>
</dbReference>
<evidence type="ECO:0000256" key="7">
    <source>
        <dbReference type="ARBA" id="ARBA00023065"/>
    </source>
</evidence>
<keyword evidence="7 10" id="KW-0406">Ion transport</keyword>
<evidence type="ECO:0000256" key="8">
    <source>
        <dbReference type="ARBA" id="ARBA00023136"/>
    </source>
</evidence>
<feature type="transmembrane region" description="Helical" evidence="10">
    <location>
        <begin position="183"/>
        <end position="204"/>
    </location>
</feature>
<comment type="caution">
    <text evidence="12">The sequence shown here is derived from an EMBL/GenBank/DDBJ whole genome shotgun (WGS) entry which is preliminary data.</text>
</comment>
<dbReference type="EMBL" id="PYAS01000003">
    <property type="protein sequence ID" value="PSL31446.1"/>
    <property type="molecule type" value="Genomic_DNA"/>
</dbReference>
<gene>
    <name evidence="12" type="ORF">CLV60_103312</name>
</gene>
<feature type="domain" description="Cation/H+ exchanger transmembrane" evidence="11">
    <location>
        <begin position="12"/>
        <end position="407"/>
    </location>
</feature>
<dbReference type="GO" id="GO:0015385">
    <property type="term" value="F:sodium:proton antiporter activity"/>
    <property type="evidence" value="ECO:0007669"/>
    <property type="project" value="InterPro"/>
</dbReference>
<evidence type="ECO:0000313" key="13">
    <source>
        <dbReference type="Proteomes" id="UP000241964"/>
    </source>
</evidence>
<dbReference type="Proteomes" id="UP000241964">
    <property type="component" value="Unassembled WGS sequence"/>
</dbReference>
<dbReference type="InterPro" id="IPR004705">
    <property type="entry name" value="Cation/H_exchanger_CPA1_bac"/>
</dbReference>
<comment type="similarity">
    <text evidence="10">Belongs to the monovalent cation:proton antiporter 1 (CPA1) transporter (TC 2.A.36) family.</text>
</comment>
<feature type="transmembrane region" description="Helical" evidence="10">
    <location>
        <begin position="28"/>
        <end position="48"/>
    </location>
</feature>
<feature type="transmembrane region" description="Helical" evidence="10">
    <location>
        <begin position="346"/>
        <end position="370"/>
    </location>
</feature>
<reference evidence="12 13" key="1">
    <citation type="submission" date="2018-03" db="EMBL/GenBank/DDBJ databases">
        <title>Genomic Encyclopedia of Archaeal and Bacterial Type Strains, Phase II (KMG-II): from individual species to whole genera.</title>
        <authorList>
            <person name="Goeker M."/>
        </authorList>
    </citation>
    <scope>NUCLEOTIDE SEQUENCE [LARGE SCALE GENOMIC DNA]</scope>
    <source>
        <strain evidence="12 13">DSM 29057</strain>
    </source>
</reference>
<comment type="subcellular location">
    <subcellularLocation>
        <location evidence="1 10">Cell membrane</location>
        <topology evidence="1 10">Multi-pass membrane protein</topology>
    </subcellularLocation>
</comment>
<feature type="transmembrane region" description="Helical" evidence="10">
    <location>
        <begin position="54"/>
        <end position="76"/>
    </location>
</feature>
<dbReference type="Gene3D" id="6.10.140.1330">
    <property type="match status" value="1"/>
</dbReference>
<keyword evidence="2 10" id="KW-0813">Transport</keyword>
<proteinExistence type="inferred from homology"/>
<dbReference type="Pfam" id="PF00999">
    <property type="entry name" value="Na_H_Exchanger"/>
    <property type="match status" value="1"/>
</dbReference>
<keyword evidence="5 10" id="KW-1133">Transmembrane helix</keyword>
<accession>A0A2P8GBU8</accession>
<keyword evidence="3 10" id="KW-1003">Cell membrane</keyword>
<dbReference type="OrthoDB" id="9809206at2"/>
<dbReference type="NCBIfam" id="TIGR00831">
    <property type="entry name" value="a_cpa1"/>
    <property type="match status" value="1"/>
</dbReference>
<keyword evidence="9 10" id="KW-0739">Sodium transport</keyword>
<keyword evidence="6 10" id="KW-0915">Sodium</keyword>
<evidence type="ECO:0000256" key="1">
    <source>
        <dbReference type="ARBA" id="ARBA00004651"/>
    </source>
</evidence>
<keyword evidence="13" id="KW-1185">Reference proteome</keyword>
<feature type="transmembrane region" description="Helical" evidence="10">
    <location>
        <begin position="6"/>
        <end position="21"/>
    </location>
</feature>